<dbReference type="OMA" id="TGQARHY"/>
<dbReference type="EMBL" id="CAJJDP010000137">
    <property type="protein sequence ID" value="CAD8205843.1"/>
    <property type="molecule type" value="Genomic_DNA"/>
</dbReference>
<dbReference type="Proteomes" id="UP000683925">
    <property type="component" value="Unassembled WGS sequence"/>
</dbReference>
<protein>
    <recommendedName>
        <fullName evidence="6">J domain-containing protein</fullName>
    </recommendedName>
</protein>
<evidence type="ECO:0000256" key="3">
    <source>
        <dbReference type="ARBA" id="ARBA00022824"/>
    </source>
</evidence>
<dbReference type="PROSITE" id="PS50076">
    <property type="entry name" value="DNAJ_2"/>
    <property type="match status" value="1"/>
</dbReference>
<comment type="subcellular location">
    <subcellularLocation>
        <location evidence="1">Endoplasmic reticulum membrane</location>
        <topology evidence="1">Single-pass membrane protein</topology>
    </subcellularLocation>
</comment>
<dbReference type="PANTHER" id="PTHR43908:SF3">
    <property type="entry name" value="AT29763P-RELATED"/>
    <property type="match status" value="1"/>
</dbReference>
<dbReference type="PROSITE" id="PS00636">
    <property type="entry name" value="DNAJ_1"/>
    <property type="match status" value="1"/>
</dbReference>
<proteinExistence type="predicted"/>
<gene>
    <name evidence="7" type="ORF">POCTA_138.1.T1360139</name>
</gene>
<accession>A0A8S1XWT1</accession>
<name>A0A8S1XWT1_PAROT</name>
<dbReference type="Pfam" id="PF00226">
    <property type="entry name" value="DnaJ"/>
    <property type="match status" value="1"/>
</dbReference>
<evidence type="ECO:0000256" key="5">
    <source>
        <dbReference type="ARBA" id="ARBA00023136"/>
    </source>
</evidence>
<keyword evidence="8" id="KW-1185">Reference proteome</keyword>
<organism evidence="7 8">
    <name type="scientific">Paramecium octaurelia</name>
    <dbReference type="NCBI Taxonomy" id="43137"/>
    <lineage>
        <taxon>Eukaryota</taxon>
        <taxon>Sar</taxon>
        <taxon>Alveolata</taxon>
        <taxon>Ciliophora</taxon>
        <taxon>Intramacronucleata</taxon>
        <taxon>Oligohymenophorea</taxon>
        <taxon>Peniculida</taxon>
        <taxon>Parameciidae</taxon>
        <taxon>Paramecium</taxon>
    </lineage>
</organism>
<dbReference type="InterPro" id="IPR018253">
    <property type="entry name" value="DnaJ_domain_CS"/>
</dbReference>
<keyword evidence="2" id="KW-0812">Transmembrane</keyword>
<dbReference type="InterPro" id="IPR015399">
    <property type="entry name" value="DUF1977_DnaJ-like"/>
</dbReference>
<dbReference type="GO" id="GO:0005789">
    <property type="term" value="C:endoplasmic reticulum membrane"/>
    <property type="evidence" value="ECO:0007669"/>
    <property type="project" value="UniProtKB-SubCell"/>
</dbReference>
<comment type="caution">
    <text evidence="7">The sequence shown here is derived from an EMBL/GenBank/DDBJ whole genome shotgun (WGS) entry which is preliminary data.</text>
</comment>
<evidence type="ECO:0000256" key="4">
    <source>
        <dbReference type="ARBA" id="ARBA00022989"/>
    </source>
</evidence>
<evidence type="ECO:0000256" key="1">
    <source>
        <dbReference type="ARBA" id="ARBA00004389"/>
    </source>
</evidence>
<dbReference type="GO" id="GO:0030544">
    <property type="term" value="F:Hsp70 protein binding"/>
    <property type="evidence" value="ECO:0007669"/>
    <property type="project" value="TreeGrafter"/>
</dbReference>
<dbReference type="FunFam" id="1.10.287.110:FF:000229">
    <property type="entry name" value="Uncharacterized protein"/>
    <property type="match status" value="1"/>
</dbReference>
<reference evidence="7" key="1">
    <citation type="submission" date="2021-01" db="EMBL/GenBank/DDBJ databases">
        <authorList>
            <consortium name="Genoscope - CEA"/>
            <person name="William W."/>
        </authorList>
    </citation>
    <scope>NUCLEOTIDE SEQUENCE</scope>
</reference>
<evidence type="ECO:0000256" key="2">
    <source>
        <dbReference type="ARBA" id="ARBA00022692"/>
    </source>
</evidence>
<dbReference type="Pfam" id="PF09320">
    <property type="entry name" value="DUF1977"/>
    <property type="match status" value="1"/>
</dbReference>
<dbReference type="AlphaFoldDB" id="A0A8S1XWT1"/>
<keyword evidence="3" id="KW-0256">Endoplasmic reticulum</keyword>
<dbReference type="PANTHER" id="PTHR43908">
    <property type="entry name" value="AT29763P-RELATED"/>
    <property type="match status" value="1"/>
</dbReference>
<keyword evidence="4" id="KW-1133">Transmembrane helix</keyword>
<sequence length="271" mass="32919">MAQEIKEFLRRKDYYEILGVSRQATHEELKKAYRKLALKFHPDKNQSEGTQEAFKRVAQAYNCLSNPDKKRVYDQYGTERPETQPQQHYQNQNGYYQDSCYDDDLANEIFRTFFGQHRGHHQYRQHENGQANAQFLQFLPIIMVILISSNFMSFEKSPNYAFQKSYEYQTSQTTKTLQVQYYIGSKFNEEVSTNEKLREIELEIEQYYVSQLKRECKHVEYQRQMYENYATRAFYQKDRDTYRNVVRRLDFSSCDQLEDYRRTIPRFDQLY</sequence>
<feature type="domain" description="J" evidence="6">
    <location>
        <begin position="13"/>
        <end position="77"/>
    </location>
</feature>
<keyword evidence="5" id="KW-0472">Membrane</keyword>
<evidence type="ECO:0000313" key="7">
    <source>
        <dbReference type="EMBL" id="CAD8205843.1"/>
    </source>
</evidence>
<dbReference type="CDD" id="cd06257">
    <property type="entry name" value="DnaJ"/>
    <property type="match status" value="1"/>
</dbReference>
<evidence type="ECO:0000313" key="8">
    <source>
        <dbReference type="Proteomes" id="UP000683925"/>
    </source>
</evidence>
<dbReference type="InterPro" id="IPR001623">
    <property type="entry name" value="DnaJ_domain"/>
</dbReference>
<evidence type="ECO:0000259" key="6">
    <source>
        <dbReference type="PROSITE" id="PS50076"/>
    </source>
</evidence>
<dbReference type="InterPro" id="IPR051100">
    <property type="entry name" value="DnaJ_subfamily_B/C"/>
</dbReference>
<dbReference type="SMART" id="SM00271">
    <property type="entry name" value="DnaJ"/>
    <property type="match status" value="1"/>
</dbReference>
<dbReference type="GO" id="GO:0071218">
    <property type="term" value="P:cellular response to misfolded protein"/>
    <property type="evidence" value="ECO:0007669"/>
    <property type="project" value="TreeGrafter"/>
</dbReference>
<dbReference type="OrthoDB" id="552049at2759"/>